<dbReference type="Proteomes" id="UP000184330">
    <property type="component" value="Unassembled WGS sequence"/>
</dbReference>
<feature type="region of interest" description="Disordered" evidence="1">
    <location>
        <begin position="1"/>
        <end position="20"/>
    </location>
</feature>
<gene>
    <name evidence="2" type="ORF">PAC_14155</name>
</gene>
<reference evidence="2 3" key="1">
    <citation type="submission" date="2016-03" db="EMBL/GenBank/DDBJ databases">
        <authorList>
            <person name="Ploux O."/>
        </authorList>
    </citation>
    <scope>NUCLEOTIDE SEQUENCE [LARGE SCALE GENOMIC DNA]</scope>
    <source>
        <strain evidence="2 3">UAMH 11012</strain>
    </source>
</reference>
<evidence type="ECO:0000313" key="3">
    <source>
        <dbReference type="Proteomes" id="UP000184330"/>
    </source>
</evidence>
<proteinExistence type="predicted"/>
<dbReference type="EMBL" id="FJOG01000026">
    <property type="protein sequence ID" value="CZR64257.1"/>
    <property type="molecule type" value="Genomic_DNA"/>
</dbReference>
<protein>
    <submittedName>
        <fullName evidence="2">Uncharacterized protein</fullName>
    </submittedName>
</protein>
<evidence type="ECO:0000256" key="1">
    <source>
        <dbReference type="SAM" id="MobiDB-lite"/>
    </source>
</evidence>
<dbReference type="OrthoDB" id="5428890at2759"/>
<dbReference type="AlphaFoldDB" id="A0A1L7XH42"/>
<name>A0A1L7XH42_9HELO</name>
<organism evidence="2 3">
    <name type="scientific">Phialocephala subalpina</name>
    <dbReference type="NCBI Taxonomy" id="576137"/>
    <lineage>
        <taxon>Eukaryota</taxon>
        <taxon>Fungi</taxon>
        <taxon>Dikarya</taxon>
        <taxon>Ascomycota</taxon>
        <taxon>Pezizomycotina</taxon>
        <taxon>Leotiomycetes</taxon>
        <taxon>Helotiales</taxon>
        <taxon>Mollisiaceae</taxon>
        <taxon>Phialocephala</taxon>
        <taxon>Phialocephala fortinii species complex</taxon>
    </lineage>
</organism>
<keyword evidence="3" id="KW-1185">Reference proteome</keyword>
<feature type="region of interest" description="Disordered" evidence="1">
    <location>
        <begin position="170"/>
        <end position="200"/>
    </location>
</feature>
<sequence length="731" mass="83055">MSPRGSTASNPPQQQTPSFTNMSSKADLWAYQNIRDTSIARQSRFSYYLWYEVKARAVEGCSPNFEKVVGGSCVCQVFDRFSSLPVSLMELEDHRSYTAILRLGVRTSTLERMENIGTKLDDLSTSPILAEGDLVNNNPEVTVEVEDLGNKNDAGESSGDLLAHDTIQHTTNTPQRARLNPSDASSKSPSAQQIAVNSPPTIPGLTSLRMQEITNELIDFMVDKLKSLRSEPAKINAEAKIGGRIAGFDPCGMLMVHPRDQLNAILEILRWGRWRAVDKSIRKALLKEFALALRPAIGPLGAGEPLQNITFVTFMENIESIIDCLHRPDDGLPAMKHLPLRNYEVGVAGIVSQHIEIIAKLVLETVKILSRKMTLRFLLNRCFQKATEFRPVMFTTPTPNFDDIFMLFLSLHVVTLGIFKLHRCVIAFDNFIEAVKPTNGSIDALIDSLLALTFEDIEKSVLGDRLEPGQPWTTDLPEQEKIFCSDDLDIHTLTNIKGFDIQWTFDARQHLSLSSGHSMRWNKKIWKQVLYIYWFPPPKFGVGDLFSKILPYGLESTHELDNTIELLFGCRTSSESSQSKAIRRAYLKMAIPRQLTLVFFWPKSKSTKVGRWFYDVLQSVPYRWFYSSKIHKWIRRHIFGKPVDPKMKDIIKQFPRIDHARLGLCQFPGDGYPTTPSRLIWAYSEFPVYGKRLRELRIHMDKTKLQGIRELLKDRRDSLGKQKIIPGEDPG</sequence>
<accession>A0A1L7XH42</accession>
<evidence type="ECO:0000313" key="2">
    <source>
        <dbReference type="EMBL" id="CZR64257.1"/>
    </source>
</evidence>
<feature type="compositionally biased region" description="Polar residues" evidence="1">
    <location>
        <begin position="182"/>
        <end position="199"/>
    </location>
</feature>